<evidence type="ECO:0000256" key="2">
    <source>
        <dbReference type="ARBA" id="ARBA00022989"/>
    </source>
</evidence>
<keyword evidence="6" id="KW-1185">Reference proteome</keyword>
<dbReference type="Gene3D" id="1.20.1720.10">
    <property type="entry name" value="Multidrug resistance protein D"/>
    <property type="match status" value="1"/>
</dbReference>
<dbReference type="AlphaFoldDB" id="A0A1I7BVL7"/>
<dbReference type="InterPro" id="IPR020846">
    <property type="entry name" value="MFS_dom"/>
</dbReference>
<keyword evidence="1" id="KW-0812">Transmembrane</keyword>
<keyword evidence="2" id="KW-1133">Transmembrane helix</keyword>
<dbReference type="GO" id="GO:0022857">
    <property type="term" value="F:transmembrane transporter activity"/>
    <property type="evidence" value="ECO:0007669"/>
    <property type="project" value="InterPro"/>
</dbReference>
<dbReference type="Proteomes" id="UP000183371">
    <property type="component" value="Unassembled WGS sequence"/>
</dbReference>
<evidence type="ECO:0000256" key="3">
    <source>
        <dbReference type="ARBA" id="ARBA00023136"/>
    </source>
</evidence>
<dbReference type="InterPro" id="IPR036259">
    <property type="entry name" value="MFS_trans_sf"/>
</dbReference>
<evidence type="ECO:0000313" key="5">
    <source>
        <dbReference type="EMBL" id="SFT91141.1"/>
    </source>
</evidence>
<evidence type="ECO:0000313" key="6">
    <source>
        <dbReference type="Proteomes" id="UP000183371"/>
    </source>
</evidence>
<gene>
    <name evidence="5" type="ORF">SAMN05444141_104384</name>
</gene>
<protein>
    <recommendedName>
        <fullName evidence="4">Major facilitator superfamily (MFS) profile domain-containing protein</fullName>
    </recommendedName>
</protein>
<feature type="domain" description="Major facilitator superfamily (MFS) profile" evidence="4">
    <location>
        <begin position="1"/>
        <end position="66"/>
    </location>
</feature>
<name>A0A1I7BVL7_9HYPH</name>
<proteinExistence type="predicted"/>
<sequence>MTPLLWVIIALRAAQGTLVAFSAVGARAIVADCYESSERFKTANWMTIAWVTGPILSPALGGYLQV</sequence>
<reference evidence="6" key="1">
    <citation type="submission" date="2016-10" db="EMBL/GenBank/DDBJ databases">
        <authorList>
            <person name="Varghese N."/>
            <person name="Submissions S."/>
        </authorList>
    </citation>
    <scope>NUCLEOTIDE SEQUENCE [LARGE SCALE GENOMIC DNA]</scope>
    <source>
        <strain evidence="6">DSM 17465</strain>
    </source>
</reference>
<dbReference type="PROSITE" id="PS50850">
    <property type="entry name" value="MFS"/>
    <property type="match status" value="1"/>
</dbReference>
<dbReference type="EMBL" id="FPBD01000004">
    <property type="protein sequence ID" value="SFT91141.1"/>
    <property type="molecule type" value="Genomic_DNA"/>
</dbReference>
<evidence type="ECO:0000256" key="1">
    <source>
        <dbReference type="ARBA" id="ARBA00022692"/>
    </source>
</evidence>
<organism evidence="5 6">
    <name type="scientific">Pseudovibrio denitrificans</name>
    <dbReference type="NCBI Taxonomy" id="258256"/>
    <lineage>
        <taxon>Bacteria</taxon>
        <taxon>Pseudomonadati</taxon>
        <taxon>Pseudomonadota</taxon>
        <taxon>Alphaproteobacteria</taxon>
        <taxon>Hyphomicrobiales</taxon>
        <taxon>Stappiaceae</taxon>
        <taxon>Pseudovibrio</taxon>
    </lineage>
</organism>
<accession>A0A1I7BVL7</accession>
<dbReference type="SUPFAM" id="SSF103473">
    <property type="entry name" value="MFS general substrate transporter"/>
    <property type="match status" value="1"/>
</dbReference>
<keyword evidence="3" id="KW-0472">Membrane</keyword>
<evidence type="ECO:0000259" key="4">
    <source>
        <dbReference type="PROSITE" id="PS50850"/>
    </source>
</evidence>